<reference evidence="1" key="1">
    <citation type="journal article" date="2014" name="Int. J. Syst. Evol. Microbiol.">
        <title>Complete genome sequence of Corynebacterium casei LMG S-19264T (=DSM 44701T), isolated from a smear-ripened cheese.</title>
        <authorList>
            <consortium name="US DOE Joint Genome Institute (JGI-PGF)"/>
            <person name="Walter F."/>
            <person name="Albersmeier A."/>
            <person name="Kalinowski J."/>
            <person name="Ruckert C."/>
        </authorList>
    </citation>
    <scope>NUCLEOTIDE SEQUENCE</scope>
    <source>
        <strain evidence="1">JCM 17251</strain>
    </source>
</reference>
<comment type="caution">
    <text evidence="1">The sequence shown here is derived from an EMBL/GenBank/DDBJ whole genome shotgun (WGS) entry which is preliminary data.</text>
</comment>
<accession>A0A917Y473</accession>
<organism evidence="1 2">
    <name type="scientific">Oceanobacillus indicireducens</name>
    <dbReference type="NCBI Taxonomy" id="1004261"/>
    <lineage>
        <taxon>Bacteria</taxon>
        <taxon>Bacillati</taxon>
        <taxon>Bacillota</taxon>
        <taxon>Bacilli</taxon>
        <taxon>Bacillales</taxon>
        <taxon>Bacillaceae</taxon>
        <taxon>Oceanobacillus</taxon>
    </lineage>
</organism>
<dbReference type="EMBL" id="BMOS01000031">
    <property type="protein sequence ID" value="GGN64449.1"/>
    <property type="molecule type" value="Genomic_DNA"/>
</dbReference>
<dbReference type="Proteomes" id="UP000624041">
    <property type="component" value="Unassembled WGS sequence"/>
</dbReference>
<evidence type="ECO:0000313" key="1">
    <source>
        <dbReference type="EMBL" id="GGN64449.1"/>
    </source>
</evidence>
<gene>
    <name evidence="1" type="ORF">GCM10007971_32350</name>
</gene>
<dbReference type="AlphaFoldDB" id="A0A917Y473"/>
<evidence type="ECO:0000313" key="2">
    <source>
        <dbReference type="Proteomes" id="UP000624041"/>
    </source>
</evidence>
<dbReference type="RefSeq" id="WP_188858870.1">
    <property type="nucleotide sequence ID" value="NZ_BMOS01000031.1"/>
</dbReference>
<keyword evidence="2" id="KW-1185">Reference proteome</keyword>
<reference evidence="1" key="2">
    <citation type="submission" date="2020-09" db="EMBL/GenBank/DDBJ databases">
        <authorList>
            <person name="Sun Q."/>
            <person name="Ohkuma M."/>
        </authorList>
    </citation>
    <scope>NUCLEOTIDE SEQUENCE</scope>
    <source>
        <strain evidence="1">JCM 17251</strain>
    </source>
</reference>
<protein>
    <submittedName>
        <fullName evidence="1">Uncharacterized protein</fullName>
    </submittedName>
</protein>
<sequence length="132" mass="15566">MEIKLYKAKLKTGNKTDEQVKAMFVDGFEVTHEDFDRHKKSLDMVDGLEVVVTDSFYGDGYSLISWEEKDEDTWKEFIYLQEQDPFFGAYVDEREEFLEDWKSGEYMPNGSLAFQKEDVWILEPLKPLNQEG</sequence>
<name>A0A917Y473_9BACI</name>
<proteinExistence type="predicted"/>